<protein>
    <submittedName>
        <fullName evidence="3">DUF3558 domain-containing protein</fullName>
    </submittedName>
</protein>
<dbReference type="EMBL" id="JBICZW010000022">
    <property type="protein sequence ID" value="MFG3192753.1"/>
    <property type="molecule type" value="Genomic_DNA"/>
</dbReference>
<keyword evidence="4" id="KW-1185">Reference proteome</keyword>
<feature type="chain" id="PRO_5045380577" evidence="2">
    <location>
        <begin position="31"/>
        <end position="308"/>
    </location>
</feature>
<evidence type="ECO:0000256" key="1">
    <source>
        <dbReference type="SAM" id="MobiDB-lite"/>
    </source>
</evidence>
<gene>
    <name evidence="3" type="ORF">ACGFYS_27875</name>
</gene>
<keyword evidence="2" id="KW-0732">Signal</keyword>
<feature type="compositionally biased region" description="Low complexity" evidence="1">
    <location>
        <begin position="184"/>
        <end position="229"/>
    </location>
</feature>
<accession>A0ABW7C381</accession>
<dbReference type="RefSeq" id="WP_392884353.1">
    <property type="nucleotide sequence ID" value="NZ_JBICZW010000022.1"/>
</dbReference>
<sequence>MQRKRYSPGRSSGNLLGLGAGLAVTLGTLAGCSAADPAEDVALDAKAGAASVPVAAPGRYRTLFEPCGAVPQATLRELLPGTAALTDAERAKVLRGTASVTYDTDRRVGCTWSADGEDSTHRLVLDVERVVSYDPTVSDAARAQEVYTRKQLAAGIAVPVTPAPTPTPTAGATTAATPTGATDATAATAPATPANTASPAGTAPADAGTAGTGAPSSGATTPSAPATTGLEPRLLGGLGDISFLGDTLGKAGGDARQRVVSVVFRTSNVIVTVEYRQRTTGAAAAPDSKELQDRAQKLARLLADRLEE</sequence>
<evidence type="ECO:0000313" key="3">
    <source>
        <dbReference type="EMBL" id="MFG3192753.1"/>
    </source>
</evidence>
<name>A0ABW7C381_9ACTN</name>
<dbReference type="PROSITE" id="PS51257">
    <property type="entry name" value="PROKAR_LIPOPROTEIN"/>
    <property type="match status" value="1"/>
</dbReference>
<feature type="signal peptide" evidence="2">
    <location>
        <begin position="1"/>
        <end position="30"/>
    </location>
</feature>
<dbReference type="Proteomes" id="UP001604282">
    <property type="component" value="Unassembled WGS sequence"/>
</dbReference>
<comment type="caution">
    <text evidence="3">The sequence shown here is derived from an EMBL/GenBank/DDBJ whole genome shotgun (WGS) entry which is preliminary data.</text>
</comment>
<organism evidence="3 4">
    <name type="scientific">Streptomyces omiyaensis</name>
    <dbReference type="NCBI Taxonomy" id="68247"/>
    <lineage>
        <taxon>Bacteria</taxon>
        <taxon>Bacillati</taxon>
        <taxon>Actinomycetota</taxon>
        <taxon>Actinomycetes</taxon>
        <taxon>Kitasatosporales</taxon>
        <taxon>Streptomycetaceae</taxon>
        <taxon>Streptomyces</taxon>
    </lineage>
</organism>
<evidence type="ECO:0000313" key="4">
    <source>
        <dbReference type="Proteomes" id="UP001604282"/>
    </source>
</evidence>
<feature type="region of interest" description="Disordered" evidence="1">
    <location>
        <begin position="184"/>
        <end position="232"/>
    </location>
</feature>
<evidence type="ECO:0000256" key="2">
    <source>
        <dbReference type="SAM" id="SignalP"/>
    </source>
</evidence>
<proteinExistence type="predicted"/>
<reference evidence="3 4" key="1">
    <citation type="submission" date="2024-10" db="EMBL/GenBank/DDBJ databases">
        <title>The Natural Products Discovery Center: Release of the First 8490 Sequenced Strains for Exploring Actinobacteria Biosynthetic Diversity.</title>
        <authorList>
            <person name="Kalkreuter E."/>
            <person name="Kautsar S.A."/>
            <person name="Yang D."/>
            <person name="Bader C.D."/>
            <person name="Teijaro C.N."/>
            <person name="Fluegel L."/>
            <person name="Davis C.M."/>
            <person name="Simpson J.R."/>
            <person name="Lauterbach L."/>
            <person name="Steele A.D."/>
            <person name="Gui C."/>
            <person name="Meng S."/>
            <person name="Li G."/>
            <person name="Viehrig K."/>
            <person name="Ye F."/>
            <person name="Su P."/>
            <person name="Kiefer A.F."/>
            <person name="Nichols A."/>
            <person name="Cepeda A.J."/>
            <person name="Yan W."/>
            <person name="Fan B."/>
            <person name="Jiang Y."/>
            <person name="Adhikari A."/>
            <person name="Zheng C.-J."/>
            <person name="Schuster L."/>
            <person name="Cowan T.M."/>
            <person name="Smanski M.J."/>
            <person name="Chevrette M.G."/>
            <person name="De Carvalho L.P.S."/>
            <person name="Shen B."/>
        </authorList>
    </citation>
    <scope>NUCLEOTIDE SEQUENCE [LARGE SCALE GENOMIC DNA]</scope>
    <source>
        <strain evidence="3 4">NPDC048229</strain>
    </source>
</reference>
<feature type="region of interest" description="Disordered" evidence="1">
    <location>
        <begin position="159"/>
        <end position="178"/>
    </location>
</feature>
<feature type="compositionally biased region" description="Low complexity" evidence="1">
    <location>
        <begin position="168"/>
        <end position="178"/>
    </location>
</feature>